<keyword evidence="9" id="KW-1185">Reference proteome</keyword>
<dbReference type="GO" id="GO:0007220">
    <property type="term" value="P:Notch receptor processing"/>
    <property type="evidence" value="ECO:0007669"/>
    <property type="project" value="TreeGrafter"/>
</dbReference>
<dbReference type="GO" id="GO:0007219">
    <property type="term" value="P:Notch signaling pathway"/>
    <property type="evidence" value="ECO:0007669"/>
    <property type="project" value="UniProtKB-KW"/>
</dbReference>
<evidence type="ECO:0000256" key="1">
    <source>
        <dbReference type="ARBA" id="ARBA00004141"/>
    </source>
</evidence>
<comment type="similarity">
    <text evidence="2">Belongs to the PEN-2 family.</text>
</comment>
<keyword evidence="7 8" id="KW-0472">Membrane</keyword>
<evidence type="ECO:0000256" key="8">
    <source>
        <dbReference type="SAM" id="Phobius"/>
    </source>
</evidence>
<keyword evidence="4 8" id="KW-0812">Transmembrane</keyword>
<sequence length="256" mass="29648">MGTICILHDLAPKRVYQEVSYQLQEVIVDEAVLTSLDFEHKASDYKHPGLGATNLALGYMLIGKNVGPTYQSRWKMSRAPALFQVLRYKWDASYVEQLMSLTIVMGRNVVYRPKANEHEFDRSPTFCIRQYCRPSVDLTVSFRLSSARYRAASERMNLDKMNDDEKLFLCRRFFYGGFACLPLLWLVNSVWFFRQAFVRDSFENQPLLRLYVAGSMIGVVLWTIVLVAWISVFQLKRTDWDAFGDYISFVVPEGIA</sequence>
<evidence type="ECO:0000313" key="10">
    <source>
        <dbReference type="WBParaSite" id="TMUE_0000000962.1"/>
    </source>
</evidence>
<dbReference type="InterPro" id="IPR019379">
    <property type="entry name" value="Gamma_Secretase_Asp_P_PEN2"/>
</dbReference>
<dbReference type="WBParaSite" id="TMUE_2000008812.1">
    <property type="protein sequence ID" value="TMUE_2000008812.1"/>
    <property type="gene ID" value="WBGene00291904"/>
</dbReference>
<feature type="transmembrane region" description="Helical" evidence="8">
    <location>
        <begin position="173"/>
        <end position="193"/>
    </location>
</feature>
<name>A0A5S6QPK6_TRIMR</name>
<keyword evidence="6 8" id="KW-1133">Transmembrane helix</keyword>
<evidence type="ECO:0000313" key="11">
    <source>
        <dbReference type="WBParaSite" id="TMUE_2000008812.1"/>
    </source>
</evidence>
<keyword evidence="5" id="KW-0914">Notch signaling pathway</keyword>
<dbReference type="PANTHER" id="PTHR16318:SF0">
    <property type="entry name" value="GAMMA-SECRETASE SUBUNIT PEN-2"/>
    <property type="match status" value="1"/>
</dbReference>
<dbReference type="Proteomes" id="UP000046395">
    <property type="component" value="Unassembled WGS sequence"/>
</dbReference>
<dbReference type="PANTHER" id="PTHR16318">
    <property type="entry name" value="GAMMA-SECRETASE SUBUNIT PEN-2"/>
    <property type="match status" value="1"/>
</dbReference>
<comment type="subcellular location">
    <subcellularLocation>
        <location evidence="1">Membrane</location>
        <topology evidence="1">Multi-pass membrane protein</topology>
    </subcellularLocation>
</comment>
<proteinExistence type="inferred from homology"/>
<protein>
    <recommendedName>
        <fullName evidence="3">Gamma-secretase subunit PEN-2</fullName>
    </recommendedName>
</protein>
<evidence type="ECO:0000256" key="2">
    <source>
        <dbReference type="ARBA" id="ARBA00009607"/>
    </source>
</evidence>
<reference evidence="10 11" key="2">
    <citation type="submission" date="2019-12" db="UniProtKB">
        <authorList>
            <consortium name="WormBaseParasite"/>
        </authorList>
    </citation>
    <scope>IDENTIFICATION</scope>
</reference>
<evidence type="ECO:0000256" key="3">
    <source>
        <dbReference type="ARBA" id="ARBA00018306"/>
    </source>
</evidence>
<dbReference type="STRING" id="70415.A0A5S6QPK6"/>
<accession>A0A5S6QPK6</accession>
<feature type="transmembrane region" description="Helical" evidence="8">
    <location>
        <begin position="213"/>
        <end position="233"/>
    </location>
</feature>
<reference evidence="9" key="1">
    <citation type="submission" date="2014-03" db="EMBL/GenBank/DDBJ databases">
        <title>The whipworm genome and dual-species transcriptomics of an intimate host-pathogen interaction.</title>
        <authorList>
            <person name="Foth B.J."/>
            <person name="Tsai I.J."/>
            <person name="Reid A.J."/>
            <person name="Bancroft A.J."/>
            <person name="Nichol S."/>
            <person name="Tracey A."/>
            <person name="Holroyd N."/>
            <person name="Cotton J.A."/>
            <person name="Stanley E.J."/>
            <person name="Zarowiecki M."/>
            <person name="Liu J.Z."/>
            <person name="Huckvale T."/>
            <person name="Cooper P.J."/>
            <person name="Grencis R.K."/>
            <person name="Berriman M."/>
        </authorList>
    </citation>
    <scope>NUCLEOTIDE SEQUENCE [LARGE SCALE GENOMIC DNA]</scope>
    <source>
        <strain evidence="9">Edinburgh</strain>
    </source>
</reference>
<dbReference type="GO" id="GO:0070765">
    <property type="term" value="C:gamma-secretase complex"/>
    <property type="evidence" value="ECO:0007669"/>
    <property type="project" value="TreeGrafter"/>
</dbReference>
<evidence type="ECO:0000256" key="6">
    <source>
        <dbReference type="ARBA" id="ARBA00022989"/>
    </source>
</evidence>
<evidence type="ECO:0000256" key="7">
    <source>
        <dbReference type="ARBA" id="ARBA00023136"/>
    </source>
</evidence>
<organism evidence="9 11">
    <name type="scientific">Trichuris muris</name>
    <name type="common">Mouse whipworm</name>
    <dbReference type="NCBI Taxonomy" id="70415"/>
    <lineage>
        <taxon>Eukaryota</taxon>
        <taxon>Metazoa</taxon>
        <taxon>Ecdysozoa</taxon>
        <taxon>Nematoda</taxon>
        <taxon>Enoplea</taxon>
        <taxon>Dorylaimia</taxon>
        <taxon>Trichinellida</taxon>
        <taxon>Trichuridae</taxon>
        <taxon>Trichuris</taxon>
    </lineage>
</organism>
<evidence type="ECO:0000256" key="5">
    <source>
        <dbReference type="ARBA" id="ARBA00022976"/>
    </source>
</evidence>
<evidence type="ECO:0000313" key="9">
    <source>
        <dbReference type="Proteomes" id="UP000046395"/>
    </source>
</evidence>
<evidence type="ECO:0000256" key="4">
    <source>
        <dbReference type="ARBA" id="ARBA00022692"/>
    </source>
</evidence>
<dbReference type="WBParaSite" id="TMUE_0000000962.1">
    <property type="protein sequence ID" value="TMUE_0000000962.1"/>
    <property type="gene ID" value="WBGene00296882"/>
</dbReference>
<dbReference type="Pfam" id="PF10251">
    <property type="entry name" value="PEN-2"/>
    <property type="match status" value="1"/>
</dbReference>
<dbReference type="AlphaFoldDB" id="A0A5S6QPK6"/>